<dbReference type="PROSITE" id="PS00141">
    <property type="entry name" value="ASP_PROTEASE"/>
    <property type="match status" value="1"/>
</dbReference>
<dbReference type="GO" id="GO:0004190">
    <property type="term" value="F:aspartic-type endopeptidase activity"/>
    <property type="evidence" value="ECO:0007669"/>
    <property type="project" value="InterPro"/>
</dbReference>
<proteinExistence type="predicted"/>
<comment type="caution">
    <text evidence="1">The sequence shown here is derived from an EMBL/GenBank/DDBJ whole genome shotgun (WGS) entry which is preliminary data.</text>
</comment>
<dbReference type="EMBL" id="JACSIT010000070">
    <property type="protein sequence ID" value="MBC6993666.1"/>
    <property type="molecule type" value="Genomic_DNA"/>
</dbReference>
<dbReference type="CDD" id="cd00303">
    <property type="entry name" value="retropepsin_like"/>
    <property type="match status" value="1"/>
</dbReference>
<accession>A0A923PJ70</accession>
<dbReference type="InterPro" id="IPR021109">
    <property type="entry name" value="Peptidase_aspartic_dom_sf"/>
</dbReference>
<protein>
    <recommendedName>
        <fullName evidence="3">Peptidase A2 domain-containing protein</fullName>
    </recommendedName>
</protein>
<evidence type="ECO:0008006" key="3">
    <source>
        <dbReference type="Google" id="ProtNLM"/>
    </source>
</evidence>
<dbReference type="AlphaFoldDB" id="A0A923PJ70"/>
<keyword evidence="2" id="KW-1185">Reference proteome</keyword>
<dbReference type="Proteomes" id="UP000650081">
    <property type="component" value="Unassembled WGS sequence"/>
</dbReference>
<dbReference type="Gene3D" id="2.40.70.10">
    <property type="entry name" value="Acid Proteases"/>
    <property type="match status" value="2"/>
</dbReference>
<sequence length="314" mass="34105">MLRPVSSLLTLGFRWLLAVGMLLVCSSGALPQDAVSVLKAGKVGANAGGATAATLSLEFELERNLIFFPAVLDGDPGTFILDTGAPRLLLNNHGAAAAPSFPTGMAAGGEVALTNRRVNSFQMGGRESGKQWALALDLRAMEQRLSTPIDGYVGYELFKGSELRIDYPARTFQLRKSERRPQHDGRAPQAIFHFEYVDHLPVITVKSGKTKLRFAIDTGAGANLIDASQEKIFRRKGSRMNIQGLDGASSNYDIVNLEVPLLPGVPTDATDFVSMDLTHLQSPEHSPIDGILGSAFLADYCVGIDYRRRKLYLW</sequence>
<name>A0A923PJ70_9BACT</name>
<reference evidence="1" key="1">
    <citation type="submission" date="2020-08" db="EMBL/GenBank/DDBJ databases">
        <title>Lewinella bacteria from marine environments.</title>
        <authorList>
            <person name="Zhong Y."/>
        </authorList>
    </citation>
    <scope>NUCLEOTIDE SEQUENCE</scope>
    <source>
        <strain evidence="1">KCTC 42187</strain>
    </source>
</reference>
<evidence type="ECO:0000313" key="1">
    <source>
        <dbReference type="EMBL" id="MBC6993666.1"/>
    </source>
</evidence>
<gene>
    <name evidence="1" type="ORF">H9S92_05815</name>
</gene>
<evidence type="ECO:0000313" key="2">
    <source>
        <dbReference type="Proteomes" id="UP000650081"/>
    </source>
</evidence>
<dbReference type="InterPro" id="IPR001969">
    <property type="entry name" value="Aspartic_peptidase_AS"/>
</dbReference>
<dbReference type="RefSeq" id="WP_187465775.1">
    <property type="nucleotide sequence ID" value="NZ_JACSIT010000070.1"/>
</dbReference>
<dbReference type="GO" id="GO:0006508">
    <property type="term" value="P:proteolysis"/>
    <property type="evidence" value="ECO:0007669"/>
    <property type="project" value="InterPro"/>
</dbReference>
<organism evidence="1 2">
    <name type="scientific">Neolewinella lacunae</name>
    <dbReference type="NCBI Taxonomy" id="1517758"/>
    <lineage>
        <taxon>Bacteria</taxon>
        <taxon>Pseudomonadati</taxon>
        <taxon>Bacteroidota</taxon>
        <taxon>Saprospiria</taxon>
        <taxon>Saprospirales</taxon>
        <taxon>Lewinellaceae</taxon>
        <taxon>Neolewinella</taxon>
    </lineage>
</organism>